<dbReference type="Proteomes" id="UP000799538">
    <property type="component" value="Unassembled WGS sequence"/>
</dbReference>
<proteinExistence type="predicted"/>
<accession>A0A6A6GFI4</accession>
<evidence type="ECO:0000313" key="1">
    <source>
        <dbReference type="EMBL" id="KAF2224190.1"/>
    </source>
</evidence>
<protein>
    <submittedName>
        <fullName evidence="1">Uncharacterized protein</fullName>
    </submittedName>
</protein>
<organism evidence="1 2">
    <name type="scientific">Elsinoe ampelina</name>
    <dbReference type="NCBI Taxonomy" id="302913"/>
    <lineage>
        <taxon>Eukaryota</taxon>
        <taxon>Fungi</taxon>
        <taxon>Dikarya</taxon>
        <taxon>Ascomycota</taxon>
        <taxon>Pezizomycotina</taxon>
        <taxon>Dothideomycetes</taxon>
        <taxon>Dothideomycetidae</taxon>
        <taxon>Myriangiales</taxon>
        <taxon>Elsinoaceae</taxon>
        <taxon>Elsinoe</taxon>
    </lineage>
</organism>
<evidence type="ECO:0000313" key="2">
    <source>
        <dbReference type="Proteomes" id="UP000799538"/>
    </source>
</evidence>
<reference evidence="2" key="1">
    <citation type="journal article" date="2020" name="Stud. Mycol.">
        <title>101 Dothideomycetes genomes: A test case for predicting lifestyles and emergence of pathogens.</title>
        <authorList>
            <person name="Haridas S."/>
            <person name="Albert R."/>
            <person name="Binder M."/>
            <person name="Bloem J."/>
            <person name="LaButti K."/>
            <person name="Salamov A."/>
            <person name="Andreopoulos B."/>
            <person name="Baker S."/>
            <person name="Barry K."/>
            <person name="Bills G."/>
            <person name="Bluhm B."/>
            <person name="Cannon C."/>
            <person name="Castanera R."/>
            <person name="Culley D."/>
            <person name="Daum C."/>
            <person name="Ezra D."/>
            <person name="Gonzalez J."/>
            <person name="Henrissat B."/>
            <person name="Kuo A."/>
            <person name="Liang C."/>
            <person name="Lipzen A."/>
            <person name="Lutzoni F."/>
            <person name="Magnuson J."/>
            <person name="Mondo S."/>
            <person name="Nolan M."/>
            <person name="Ohm R."/>
            <person name="Pangilinan J."/>
            <person name="Park H.-J."/>
            <person name="Ramirez L."/>
            <person name="Alfaro M."/>
            <person name="Sun H."/>
            <person name="Tritt A."/>
            <person name="Yoshinaga Y."/>
            <person name="Zwiers L.-H."/>
            <person name="Turgeon B."/>
            <person name="Goodwin S."/>
            <person name="Spatafora J."/>
            <person name="Crous P."/>
            <person name="Grigoriev I."/>
        </authorList>
    </citation>
    <scope>NUCLEOTIDE SEQUENCE [LARGE SCALE GENOMIC DNA]</scope>
    <source>
        <strain evidence="2">CECT 20119</strain>
    </source>
</reference>
<sequence>MTDHFGPLDRPILEATPIKIRHLQISLFPCHTTIPFTLVMVHLPVSHEKHITMEDLGEQLKASEIRSHTYQRIAEDRAKQLDHQQAEYEVQVAQLKRQIPAPDSADEEDHCKPQQWLPLLIDTTRHHANVRTRSDVNLFDADLAPLLSAFPFNTTDAKLRRTLGGRNAQVLAIKFIGLESAKKENVFSAPVFPTANAAYVGTVAMLNVLTASVDCFDKDNRRFDTIVRELASLAESLTPDQVRRSGWVPRMRSMGKVHLAYQLALQMSKADDCLIFWLCTNLALTLHLSVPFENKSLWCDYLVAMLDGETYDDLDPFSKACWAKLVFTTVDQDTAHDLLGPEICEILEEPEEDEGLGVHSIYSDMIRYGDIIPAEDRNKFYQFHAAPDGVTHYHIVKSGHSTITLVGSDGYNSTEFVALIEPPKLSKDGVLWTLTWSPEYSLTVDTSKNYHGKPISPIAEMFPELCAEIED</sequence>
<keyword evidence="2" id="KW-1185">Reference proteome</keyword>
<gene>
    <name evidence="1" type="ORF">BDZ85DRAFT_98557</name>
</gene>
<dbReference type="AlphaFoldDB" id="A0A6A6GFI4"/>
<dbReference type="EMBL" id="ML992505">
    <property type="protein sequence ID" value="KAF2224190.1"/>
    <property type="molecule type" value="Genomic_DNA"/>
</dbReference>
<name>A0A6A6GFI4_9PEZI</name>